<evidence type="ECO:0000313" key="2">
    <source>
        <dbReference type="EMBL" id="KAJ3124437.1"/>
    </source>
</evidence>
<comment type="caution">
    <text evidence="2">The sequence shown here is derived from an EMBL/GenBank/DDBJ whole genome shotgun (WGS) entry which is preliminary data.</text>
</comment>
<feature type="compositionally biased region" description="Basic and acidic residues" evidence="1">
    <location>
        <begin position="660"/>
        <end position="675"/>
    </location>
</feature>
<keyword evidence="3" id="KW-1185">Reference proteome</keyword>
<feature type="region of interest" description="Disordered" evidence="1">
    <location>
        <begin position="294"/>
        <end position="315"/>
    </location>
</feature>
<feature type="compositionally biased region" description="Low complexity" evidence="1">
    <location>
        <begin position="207"/>
        <end position="218"/>
    </location>
</feature>
<feature type="compositionally biased region" description="Low complexity" evidence="1">
    <location>
        <begin position="250"/>
        <end position="259"/>
    </location>
</feature>
<organism evidence="2 3">
    <name type="scientific">Physocladia obscura</name>
    <dbReference type="NCBI Taxonomy" id="109957"/>
    <lineage>
        <taxon>Eukaryota</taxon>
        <taxon>Fungi</taxon>
        <taxon>Fungi incertae sedis</taxon>
        <taxon>Chytridiomycota</taxon>
        <taxon>Chytridiomycota incertae sedis</taxon>
        <taxon>Chytridiomycetes</taxon>
        <taxon>Chytridiales</taxon>
        <taxon>Chytriomycetaceae</taxon>
        <taxon>Physocladia</taxon>
    </lineage>
</organism>
<evidence type="ECO:0000256" key="1">
    <source>
        <dbReference type="SAM" id="MobiDB-lite"/>
    </source>
</evidence>
<evidence type="ECO:0000313" key="3">
    <source>
        <dbReference type="Proteomes" id="UP001211907"/>
    </source>
</evidence>
<accession>A0AAD5T4G7</accession>
<protein>
    <submittedName>
        <fullName evidence="2">Uncharacterized protein</fullName>
    </submittedName>
</protein>
<sequence>MDSRSNSIGTGSDTASRVPTNHPRTTCPACQIKLGLLPPETLPSTFISTPGRAVHPREWQSYQIVPERKSNKPGFAFTPFAPYCPIHAQKDPVTPAVIGTSESVVRPQFDTRPYNAHAERERERELHVQQLQKHRERPRSTTALSLSQSPASTRRSSVSVPSSAIPTITKNYQTQTQTQTQTRIPAATTNIVNKSGSYSPRQTGLQSSLPSPATSPSSDKVKAKTALPVPLRSANKQISKSPSKLPGAAKSSLQSSSKLKQKPLLSSLIPVPNSAKLYSASSSSDLASIAHLPLTDGDSYESSRDNSNTREESDSVFGKIEDIVLPLGDTSLPTISAAESRELIQEDVKDSNESDTKSLENNPDSDLEKETAPESAKTVAEQELILPLEQEKSPISETNSTKFRDGPGNSNEYLDEADDANSVVSYDFQLGSDTTSITYGPVGNSLQKLQRSNVTAAAPQPTNQPIKRRQRKPIDMTNLTLLHHLLTTRLSDLQTHHAALLQTKRASFSFSGSSNLLASIAALAGTTATTPQETNTLLRSHHQTAYISSAREIVFLGRGIAKSWGPIARGCKDPILRNDLILSLQRIDTLSARMKGVLGSVARFGGGESSGGYNNGGSIDAEGVVLSSAAEVVKAAEGALRDLEAARLMVWEKDENEDTGVGKKKDEKPSDKKSVAEAEALAASIVDAAAREGGGIGVIAGGGGVSSGGILEQVAEEDEEEENSSTTVVSATAGASANEPIVFSGMEGMQEALKIALRAAGAVGE</sequence>
<feature type="compositionally biased region" description="Basic and acidic residues" evidence="1">
    <location>
        <begin position="117"/>
        <end position="127"/>
    </location>
</feature>
<feature type="region of interest" description="Disordered" evidence="1">
    <location>
        <begin position="108"/>
        <end position="259"/>
    </location>
</feature>
<feature type="compositionally biased region" description="Basic and acidic residues" evidence="1">
    <location>
        <begin position="301"/>
        <end position="313"/>
    </location>
</feature>
<feature type="compositionally biased region" description="Polar residues" evidence="1">
    <location>
        <begin position="187"/>
        <end position="206"/>
    </location>
</feature>
<feature type="region of interest" description="Disordered" evidence="1">
    <location>
        <begin position="1"/>
        <end position="24"/>
    </location>
</feature>
<dbReference type="Gene3D" id="1.20.120.230">
    <property type="entry name" value="Alpha-catenin/vinculin-like"/>
    <property type="match status" value="1"/>
</dbReference>
<dbReference type="AlphaFoldDB" id="A0AAD5T4G7"/>
<feature type="compositionally biased region" description="Basic and acidic residues" evidence="1">
    <location>
        <begin position="345"/>
        <end position="358"/>
    </location>
</feature>
<name>A0AAD5T4G7_9FUNG</name>
<dbReference type="EMBL" id="JADGJH010000671">
    <property type="protein sequence ID" value="KAJ3124437.1"/>
    <property type="molecule type" value="Genomic_DNA"/>
</dbReference>
<reference evidence="2" key="1">
    <citation type="submission" date="2020-05" db="EMBL/GenBank/DDBJ databases">
        <title>Phylogenomic resolution of chytrid fungi.</title>
        <authorList>
            <person name="Stajich J.E."/>
            <person name="Amses K."/>
            <person name="Simmons R."/>
            <person name="Seto K."/>
            <person name="Myers J."/>
            <person name="Bonds A."/>
            <person name="Quandt C.A."/>
            <person name="Barry K."/>
            <person name="Liu P."/>
            <person name="Grigoriev I."/>
            <person name="Longcore J.E."/>
            <person name="James T.Y."/>
        </authorList>
    </citation>
    <scope>NUCLEOTIDE SEQUENCE</scope>
    <source>
        <strain evidence="2">JEL0513</strain>
    </source>
</reference>
<proteinExistence type="predicted"/>
<feature type="compositionally biased region" description="Low complexity" evidence="1">
    <location>
        <begin position="149"/>
        <end position="182"/>
    </location>
</feature>
<dbReference type="Proteomes" id="UP001211907">
    <property type="component" value="Unassembled WGS sequence"/>
</dbReference>
<feature type="region of interest" description="Disordered" evidence="1">
    <location>
        <begin position="655"/>
        <end position="675"/>
    </location>
</feature>
<gene>
    <name evidence="2" type="ORF">HK100_011235</name>
</gene>
<feature type="region of interest" description="Disordered" evidence="1">
    <location>
        <begin position="345"/>
        <end position="415"/>
    </location>
</feature>